<feature type="region of interest" description="Disordered" evidence="4">
    <location>
        <begin position="1211"/>
        <end position="1246"/>
    </location>
</feature>
<dbReference type="PANTHER" id="PTHR32083:SF34">
    <property type="entry name" value="COILED-COIL DOMAIN-CONTAINING PROTEIN 146"/>
    <property type="match status" value="1"/>
</dbReference>
<proteinExistence type="predicted"/>
<reference evidence="6 7" key="2">
    <citation type="submission" date="2018-11" db="EMBL/GenBank/DDBJ databases">
        <authorList>
            <consortium name="Pathogen Informatics"/>
        </authorList>
    </citation>
    <scope>NUCLEOTIDE SEQUENCE [LARGE SCALE GENOMIC DNA]</scope>
</reference>
<gene>
    <name evidence="6" type="ORF">TTAC_LOCUS7103</name>
</gene>
<keyword evidence="2" id="KW-0863">Zinc-finger</keyword>
<dbReference type="SUPFAM" id="SSF57667">
    <property type="entry name" value="beta-beta-alpha zinc fingers"/>
    <property type="match status" value="1"/>
</dbReference>
<dbReference type="PROSITE" id="PS00028">
    <property type="entry name" value="ZINC_FINGER_C2H2_1"/>
    <property type="match status" value="3"/>
</dbReference>
<organism evidence="8">
    <name type="scientific">Hydatigena taeniaeformis</name>
    <name type="common">Feline tapeworm</name>
    <name type="synonym">Taenia taeniaeformis</name>
    <dbReference type="NCBI Taxonomy" id="6205"/>
    <lineage>
        <taxon>Eukaryota</taxon>
        <taxon>Metazoa</taxon>
        <taxon>Spiralia</taxon>
        <taxon>Lophotrochozoa</taxon>
        <taxon>Platyhelminthes</taxon>
        <taxon>Cestoda</taxon>
        <taxon>Eucestoda</taxon>
        <taxon>Cyclophyllidea</taxon>
        <taxon>Taeniidae</taxon>
        <taxon>Hydatigera</taxon>
    </lineage>
</organism>
<accession>A0A158RED7</accession>
<feature type="compositionally biased region" description="Basic and acidic residues" evidence="4">
    <location>
        <begin position="879"/>
        <end position="900"/>
    </location>
</feature>
<dbReference type="Gene3D" id="3.30.160.60">
    <property type="entry name" value="Classic Zinc Finger"/>
    <property type="match status" value="2"/>
</dbReference>
<feature type="region of interest" description="Disordered" evidence="4">
    <location>
        <begin position="941"/>
        <end position="968"/>
    </location>
</feature>
<evidence type="ECO:0000313" key="6">
    <source>
        <dbReference type="EMBL" id="VDM31422.1"/>
    </source>
</evidence>
<dbReference type="STRING" id="6205.A0A158RED7"/>
<feature type="compositionally biased region" description="Low complexity" evidence="4">
    <location>
        <begin position="947"/>
        <end position="968"/>
    </location>
</feature>
<evidence type="ECO:0000313" key="7">
    <source>
        <dbReference type="Proteomes" id="UP000274429"/>
    </source>
</evidence>
<feature type="coiled-coil region" evidence="3">
    <location>
        <begin position="263"/>
        <end position="297"/>
    </location>
</feature>
<dbReference type="GO" id="GO:0005856">
    <property type="term" value="C:cytoskeleton"/>
    <property type="evidence" value="ECO:0007669"/>
    <property type="project" value="TreeGrafter"/>
</dbReference>
<feature type="region of interest" description="Disordered" evidence="4">
    <location>
        <begin position="879"/>
        <end position="921"/>
    </location>
</feature>
<feature type="coiled-coil region" evidence="3">
    <location>
        <begin position="601"/>
        <end position="645"/>
    </location>
</feature>
<name>A0A158RED7_HYDTA</name>
<keyword evidence="7" id="KW-1185">Reference proteome</keyword>
<feature type="region of interest" description="Disordered" evidence="4">
    <location>
        <begin position="1001"/>
        <end position="1036"/>
    </location>
</feature>
<dbReference type="EMBL" id="UYWX01020345">
    <property type="protein sequence ID" value="VDM31422.1"/>
    <property type="molecule type" value="Genomic_DNA"/>
</dbReference>
<feature type="domain" description="C2H2-type" evidence="5">
    <location>
        <begin position="1155"/>
        <end position="1183"/>
    </location>
</feature>
<feature type="coiled-coil region" evidence="3">
    <location>
        <begin position="486"/>
        <end position="523"/>
    </location>
</feature>
<dbReference type="PANTHER" id="PTHR32083">
    <property type="entry name" value="CILIA AND FLAGELLA-ASSOCIATED PROTEIN 58-RELATED"/>
    <property type="match status" value="1"/>
</dbReference>
<evidence type="ECO:0000256" key="4">
    <source>
        <dbReference type="SAM" id="MobiDB-lite"/>
    </source>
</evidence>
<dbReference type="InterPro" id="IPR036236">
    <property type="entry name" value="Znf_C2H2_sf"/>
</dbReference>
<evidence type="ECO:0000256" key="2">
    <source>
        <dbReference type="PROSITE-ProRule" id="PRU00042"/>
    </source>
</evidence>
<dbReference type="GO" id="GO:0008270">
    <property type="term" value="F:zinc ion binding"/>
    <property type="evidence" value="ECO:0007669"/>
    <property type="project" value="UniProtKB-KW"/>
</dbReference>
<dbReference type="InterPro" id="IPR013087">
    <property type="entry name" value="Znf_C2H2_type"/>
</dbReference>
<evidence type="ECO:0000256" key="1">
    <source>
        <dbReference type="ARBA" id="ARBA00023054"/>
    </source>
</evidence>
<keyword evidence="2" id="KW-0862">Zinc</keyword>
<reference evidence="8" key="1">
    <citation type="submission" date="2016-04" db="UniProtKB">
        <authorList>
            <consortium name="WormBaseParasite"/>
        </authorList>
    </citation>
    <scope>IDENTIFICATION</scope>
</reference>
<feature type="compositionally biased region" description="Low complexity" evidence="4">
    <location>
        <begin position="1001"/>
        <end position="1015"/>
    </location>
</feature>
<evidence type="ECO:0000259" key="5">
    <source>
        <dbReference type="PROSITE" id="PS50157"/>
    </source>
</evidence>
<sequence>MSGIFDDDEMTPFLIAKPPDEENIGAMDSQLDVNHGIALQHIDELCLEGKITATETAMYKARYIKLHGALKRSRDSVNKLHVLMKYCHSELERQELELSKMEQFPENAVTEPLMLRAQIINTYNCAMETEERVETLSYEETLLREERKLLKRDFSRFPMSELEALGEDIDIFAEMERRYKSLQTQYQETFMEIDMMRLENKRSREQLRVSKEFLDDIRLEHTESQLRLNRVKADCVLATALPGQYIKETEKARKYKSDFEKKIKSLDAQYSTLVGQMEKLESELKSVTANNENCRLEIAKNKEKVELNKEQTEDLIRSFASWQDLEMVSRTEKAKLAQRYETFLSEKREYQQEQSKLKWEKDSSVKQMKKAQAQMDTYNASVAFEKIRARLAVTPKYDNTLVKRKEKLNEYLRNLHSVIADEEKRMAAEYVHINQAVVLSERRLSLLERSRAENLELLHLATSLSEELARAVCEFNGAFRKHSRLAEDCQIKLRLIERQLDELQTLETRLNDVSNLYMDVKKERNNCVSLLQAAIQVASATRERLRQKGNEAEILLTAAQRSEAQLANVRSTTVRLVAQRDHKRHDLCKVAAAVAVQNAKREQLRLKLNRLTLMHNQAEASSIALKKACERNAKLRNERAILLIERNQEVYLLQEREKYQTIAMASAKMDLSGLEAEYQTSQLYLKQIQHMIHLLREQVPKKMHMEGSVHGLIQELIGIRAHKAQLLAWFEDPDRPGRLRLLGGVDPSQSELWIILGRLEKRLAAKEEDLAEKNLTYEAIGRLVDALRVKTDANKDDTFRMAMRVNGIQLKLIKLRKKLETKYAELIISNFEHRKLQDEVRNRERYLDVCMIRTLSEMAPSREIAREYRLNKRRQRIRREYKAEKARGQREKSDSRDQRNADPLTTPTWCSDPSPPSSISPTAVKLTQPCEDVIAETLSRAQEPLDPLSTPTWSLDLPSSSSTPTTVITPSKLRKKVTVMISPPTDIESTFKVTAAAAAAKSASESPEGSQSASSDVYFEKPSKQSRLSSHSADVEDATWEPNPRIFPKNFRRLSCRTCKKKFVRKSAFHLHQYREHGLLPIACEEEGCTQRFANLSDLFKHRVIHDPDCRCPCPQCDRFFTSTHALKANLSGTNRNVYDAESNLWLRTHNRMIYKCEDCGLTFHRVTAFTRHRRNRHPKLKKQVNLEPEVLSKKQMERMDAQLASLPVIMPKPLPNSRPAKLPIPRLRSSSRPIEKASAPSCVHPAPTSPGSLINSFPVTSFVPIYCSQAPTVSDNGVDHQISPQIYAISTNGYSQPTYENFYPTGSPYCVSPPEQEVDMSDGNNAFPVDLNTNFTMPPAEIVDLNTYPEISAEVAGLPDFSWSTSNSYSAENSQNWLQPISLFTDNQQETEMIHVVGEAFQGDPAINL</sequence>
<evidence type="ECO:0000256" key="3">
    <source>
        <dbReference type="SAM" id="Coils"/>
    </source>
</evidence>
<protein>
    <submittedName>
        <fullName evidence="8">Coiled-coil domain-containing protein 146</fullName>
    </submittedName>
</protein>
<feature type="domain" description="C2H2-type" evidence="5">
    <location>
        <begin position="1054"/>
        <end position="1077"/>
    </location>
</feature>
<keyword evidence="1 3" id="KW-0175">Coiled coil</keyword>
<dbReference type="SMART" id="SM00355">
    <property type="entry name" value="ZnF_C2H2"/>
    <property type="match status" value="3"/>
</dbReference>
<dbReference type="WBParaSite" id="TTAC_0000711801-mRNA-1">
    <property type="protein sequence ID" value="TTAC_0000711801-mRNA-1"/>
    <property type="gene ID" value="TTAC_0000711801"/>
</dbReference>
<dbReference type="OrthoDB" id="10262929at2759"/>
<evidence type="ECO:0000313" key="8">
    <source>
        <dbReference type="WBParaSite" id="TTAC_0000711801-mRNA-1"/>
    </source>
</evidence>
<dbReference type="Proteomes" id="UP000274429">
    <property type="component" value="Unassembled WGS sequence"/>
</dbReference>
<keyword evidence="2" id="KW-0479">Metal-binding</keyword>
<dbReference type="PROSITE" id="PS50157">
    <property type="entry name" value="ZINC_FINGER_C2H2_2"/>
    <property type="match status" value="2"/>
</dbReference>